<dbReference type="InParanoid" id="E8R021"/>
<accession>E8R021</accession>
<dbReference type="EMBL" id="CP002353">
    <property type="protein sequence ID" value="ADV61139.1"/>
    <property type="molecule type" value="Genomic_DNA"/>
</dbReference>
<dbReference type="EC" id="3.2.2.n1" evidence="3"/>
<evidence type="ECO:0000256" key="1">
    <source>
        <dbReference type="ARBA" id="ARBA00000274"/>
    </source>
</evidence>
<dbReference type="AlphaFoldDB" id="E8R021"/>
<keyword evidence="3" id="KW-0378">Hydrolase</keyword>
<dbReference type="GO" id="GO:0009691">
    <property type="term" value="P:cytokinin biosynthetic process"/>
    <property type="evidence" value="ECO:0007669"/>
    <property type="project" value="UniProtKB-UniRule"/>
</dbReference>
<dbReference type="GO" id="GO:0008714">
    <property type="term" value="F:AMP nucleosidase activity"/>
    <property type="evidence" value="ECO:0007669"/>
    <property type="project" value="UniProtKB-EC"/>
</dbReference>
<evidence type="ECO:0000256" key="3">
    <source>
        <dbReference type="RuleBase" id="RU363015"/>
    </source>
</evidence>
<dbReference type="eggNOG" id="COG1611">
    <property type="taxonomic scope" value="Bacteria"/>
</dbReference>
<dbReference type="InterPro" id="IPR005269">
    <property type="entry name" value="LOG"/>
</dbReference>
<proteinExistence type="inferred from homology"/>
<dbReference type="InterPro" id="IPR031100">
    <property type="entry name" value="LOG_fam"/>
</dbReference>
<evidence type="ECO:0000256" key="2">
    <source>
        <dbReference type="ARBA" id="ARBA00006763"/>
    </source>
</evidence>
<dbReference type="Proteomes" id="UP000008631">
    <property type="component" value="Chromosome"/>
</dbReference>
<comment type="similarity">
    <text evidence="2 3">Belongs to the LOG family.</text>
</comment>
<reference evidence="4 5" key="2">
    <citation type="journal article" date="2011" name="Stand. Genomic Sci.">
        <title>Complete genome sequence of Isosphaera pallida type strain (IS1B).</title>
        <authorList>
            <consortium name="US DOE Joint Genome Institute (JGI-PGF)"/>
            <person name="Goker M."/>
            <person name="Cleland D."/>
            <person name="Saunders E."/>
            <person name="Lapidus A."/>
            <person name="Nolan M."/>
            <person name="Lucas S."/>
            <person name="Hammon N."/>
            <person name="Deshpande S."/>
            <person name="Cheng J.F."/>
            <person name="Tapia R."/>
            <person name="Han C."/>
            <person name="Goodwin L."/>
            <person name="Pitluck S."/>
            <person name="Liolios K."/>
            <person name="Pagani I."/>
            <person name="Ivanova N."/>
            <person name="Mavromatis K."/>
            <person name="Pati A."/>
            <person name="Chen A."/>
            <person name="Palaniappan K."/>
            <person name="Land M."/>
            <person name="Hauser L."/>
            <person name="Chang Y.J."/>
            <person name="Jeffries C.D."/>
            <person name="Detter J.C."/>
            <person name="Beck B."/>
            <person name="Woyke T."/>
            <person name="Bristow J."/>
            <person name="Eisen J.A."/>
            <person name="Markowitz V."/>
            <person name="Hugenholtz P."/>
            <person name="Kyrpides N.C."/>
            <person name="Klenk H.P."/>
        </authorList>
    </citation>
    <scope>NUCLEOTIDE SEQUENCE [LARGE SCALE GENOMIC DNA]</scope>
    <source>
        <strain evidence="5">ATCC 43644 / DSM 9630 / IS1B</strain>
    </source>
</reference>
<dbReference type="STRING" id="575540.Isop_0546"/>
<dbReference type="SUPFAM" id="SSF102405">
    <property type="entry name" value="MCP/YpsA-like"/>
    <property type="match status" value="1"/>
</dbReference>
<keyword evidence="3" id="KW-0203">Cytokinin biosynthesis</keyword>
<dbReference type="HOGENOM" id="CLU_058336_4_2_0"/>
<dbReference type="NCBIfam" id="TIGR00730">
    <property type="entry name" value="Rossman fold protein, TIGR00730 family"/>
    <property type="match status" value="1"/>
</dbReference>
<comment type="catalytic activity">
    <reaction evidence="1">
        <text>AMP + H2O = D-ribose 5-phosphate + adenine</text>
        <dbReference type="Rhea" id="RHEA:20129"/>
        <dbReference type="ChEBI" id="CHEBI:15377"/>
        <dbReference type="ChEBI" id="CHEBI:16708"/>
        <dbReference type="ChEBI" id="CHEBI:78346"/>
        <dbReference type="ChEBI" id="CHEBI:456215"/>
        <dbReference type="EC" id="3.2.2.4"/>
    </reaction>
</comment>
<dbReference type="RefSeq" id="WP_013563428.1">
    <property type="nucleotide sequence ID" value="NC_014962.1"/>
</dbReference>
<dbReference type="KEGG" id="ipa:Isop_0546"/>
<dbReference type="Pfam" id="PF03641">
    <property type="entry name" value="Lysine_decarbox"/>
    <property type="match status" value="1"/>
</dbReference>
<dbReference type="PANTHER" id="PTHR31223">
    <property type="entry name" value="LOG FAMILY PROTEIN YJL055W"/>
    <property type="match status" value="1"/>
</dbReference>
<protein>
    <recommendedName>
        <fullName evidence="3">Cytokinin riboside 5'-monophosphate phosphoribohydrolase</fullName>
        <ecNumber evidence="3">3.2.2.n1</ecNumber>
    </recommendedName>
</protein>
<dbReference type="GO" id="GO:0005829">
    <property type="term" value="C:cytosol"/>
    <property type="evidence" value="ECO:0007669"/>
    <property type="project" value="TreeGrafter"/>
</dbReference>
<gene>
    <name evidence="4" type="ordered locus">Isop_0546</name>
</gene>
<dbReference type="PANTHER" id="PTHR31223:SF70">
    <property type="entry name" value="LOG FAMILY PROTEIN YJL055W"/>
    <property type="match status" value="1"/>
</dbReference>
<dbReference type="Gene3D" id="3.40.50.450">
    <property type="match status" value="1"/>
</dbReference>
<reference key="1">
    <citation type="submission" date="2010-11" db="EMBL/GenBank/DDBJ databases">
        <title>The complete sequence of chromosome of Isophaera pallida ATCC 43644.</title>
        <authorList>
            <consortium name="US DOE Joint Genome Institute (JGI-PGF)"/>
            <person name="Lucas S."/>
            <person name="Copeland A."/>
            <person name="Lapidus A."/>
            <person name="Bruce D."/>
            <person name="Goodwin L."/>
            <person name="Pitluck S."/>
            <person name="Kyrpides N."/>
            <person name="Mavromatis K."/>
            <person name="Pagani I."/>
            <person name="Ivanova N."/>
            <person name="Saunders E."/>
            <person name="Brettin T."/>
            <person name="Detter J.C."/>
            <person name="Han C."/>
            <person name="Tapia R."/>
            <person name="Land M."/>
            <person name="Hauser L."/>
            <person name="Markowitz V."/>
            <person name="Cheng J.-F."/>
            <person name="Hugenholtz P."/>
            <person name="Woyke T."/>
            <person name="Wu D."/>
            <person name="Eisen J.A."/>
        </authorList>
    </citation>
    <scope>NUCLEOTIDE SEQUENCE</scope>
    <source>
        <strain>ATCC 43644</strain>
    </source>
</reference>
<keyword evidence="5" id="KW-1185">Reference proteome</keyword>
<sequence>MSIQRVCVFCGSRPGRDPVFHQEARRLGERLAAKRYTLVYGGTRVGLMGILADTALQQGGEVIGVLPRGLFSREVPHDRLNDLRIVGSMHERKALMSELADAFLALPGGLGTLEELFEVWTWGVLGIHHKPLALLNIAGFFDPLIGFLDRASEAGFVSATQRSRLLVASTSEEALERLAEAAAARPPYPLRPTSLTLEDA</sequence>
<evidence type="ECO:0000313" key="4">
    <source>
        <dbReference type="EMBL" id="ADV61139.1"/>
    </source>
</evidence>
<name>E8R021_ISOPI</name>
<organism evidence="4 5">
    <name type="scientific">Isosphaera pallida (strain ATCC 43644 / DSM 9630 / IS1B)</name>
    <dbReference type="NCBI Taxonomy" id="575540"/>
    <lineage>
        <taxon>Bacteria</taxon>
        <taxon>Pseudomonadati</taxon>
        <taxon>Planctomycetota</taxon>
        <taxon>Planctomycetia</taxon>
        <taxon>Isosphaerales</taxon>
        <taxon>Isosphaeraceae</taxon>
        <taxon>Isosphaera</taxon>
    </lineage>
</organism>
<evidence type="ECO:0000313" key="5">
    <source>
        <dbReference type="Proteomes" id="UP000008631"/>
    </source>
</evidence>